<dbReference type="EnsemblMetazoa" id="tetur20g02770.1">
    <property type="protein sequence ID" value="tetur20g02770.1"/>
    <property type="gene ID" value="tetur20g02770"/>
</dbReference>
<dbReference type="Proteomes" id="UP000015104">
    <property type="component" value="Unassembled WGS sequence"/>
</dbReference>
<dbReference type="EMBL" id="CAEY01000522">
    <property type="status" value="NOT_ANNOTATED_CDS"/>
    <property type="molecule type" value="Genomic_DNA"/>
</dbReference>
<evidence type="ECO:0000313" key="2">
    <source>
        <dbReference type="Proteomes" id="UP000015104"/>
    </source>
</evidence>
<dbReference type="HOGENOM" id="CLU_3385362_0_0_1"/>
<sequence length="33" mass="3875">MVHLIELPLKMISFKLKVILPLILNVDYKNKIP</sequence>
<evidence type="ECO:0000313" key="1">
    <source>
        <dbReference type="EnsemblMetazoa" id="tetur20g02770.1"/>
    </source>
</evidence>
<dbReference type="AlphaFoldDB" id="T1KTD0"/>
<name>T1KTD0_TETUR</name>
<protein>
    <submittedName>
        <fullName evidence="1">Uncharacterized protein</fullName>
    </submittedName>
</protein>
<proteinExistence type="predicted"/>
<reference evidence="2" key="1">
    <citation type="submission" date="2011-08" db="EMBL/GenBank/DDBJ databases">
        <authorList>
            <person name="Rombauts S."/>
        </authorList>
    </citation>
    <scope>NUCLEOTIDE SEQUENCE</scope>
    <source>
        <strain evidence="2">London</strain>
    </source>
</reference>
<reference evidence="1" key="2">
    <citation type="submission" date="2015-06" db="UniProtKB">
        <authorList>
            <consortium name="EnsemblMetazoa"/>
        </authorList>
    </citation>
    <scope>IDENTIFICATION</scope>
</reference>
<keyword evidence="2" id="KW-1185">Reference proteome</keyword>
<organism evidence="1 2">
    <name type="scientific">Tetranychus urticae</name>
    <name type="common">Two-spotted spider mite</name>
    <dbReference type="NCBI Taxonomy" id="32264"/>
    <lineage>
        <taxon>Eukaryota</taxon>
        <taxon>Metazoa</taxon>
        <taxon>Ecdysozoa</taxon>
        <taxon>Arthropoda</taxon>
        <taxon>Chelicerata</taxon>
        <taxon>Arachnida</taxon>
        <taxon>Acari</taxon>
        <taxon>Acariformes</taxon>
        <taxon>Trombidiformes</taxon>
        <taxon>Prostigmata</taxon>
        <taxon>Eleutherengona</taxon>
        <taxon>Raphignathae</taxon>
        <taxon>Tetranychoidea</taxon>
        <taxon>Tetranychidae</taxon>
        <taxon>Tetranychus</taxon>
    </lineage>
</organism>
<accession>T1KTD0</accession>